<evidence type="ECO:0000259" key="1">
    <source>
        <dbReference type="Pfam" id="PF01593"/>
    </source>
</evidence>
<sequence length="443" mass="49904">MTILKSDIAVLGCGWTGILLSLMLKERYPKASVVCLDASRHPGGLLRTETIDGYTFDIGGSHIIFSRDSDALNQLLGFLDGNTVSHERKSFILYRGVKVPYPFENGLFALPPDIRAELLVGFVEKLLKNNSSPPKPKNLREWAYGFFGEPIAEEYLIPYNEKIWKRRAEEIDSDWLYTPGRLPWPDWRDVVRSGAGVPTTGYREQATFYYPREGGIQSLYEAVYQRASRLGVQVLKGVKVESLERREHWRINGTVEAGHVFSTIPLRELVLALNAPSDVRRACNRLDYNKVLVVGVAMKKPAPNEHWVYVPSRDLVFHRYAWISNYSPKNAPKGASALIAEVTLEPRASVNPEAVEEAVVDGLKEIGVLSESGAELVFAKSWLHEYGYPVYTLGHAEARRTVLEYLEGVGVKTVGRWGSWHYWNMDKVLIEVNRLVSSLPSSP</sequence>
<accession>A0A0F7FH03</accession>
<dbReference type="RefSeq" id="WP_052883879.1">
    <property type="nucleotide sequence ID" value="NZ_CP009961.1"/>
</dbReference>
<keyword evidence="3" id="KW-1185">Reference proteome</keyword>
<dbReference type="Gene3D" id="3.50.50.60">
    <property type="entry name" value="FAD/NAD(P)-binding domain"/>
    <property type="match status" value="1"/>
</dbReference>
<dbReference type="OrthoDB" id="11867at2157"/>
<dbReference type="GO" id="GO:0050660">
    <property type="term" value="F:flavin adenine dinucleotide binding"/>
    <property type="evidence" value="ECO:0007669"/>
    <property type="project" value="TreeGrafter"/>
</dbReference>
<dbReference type="SUPFAM" id="SSF51905">
    <property type="entry name" value="FAD/NAD(P)-binding domain"/>
    <property type="match status" value="1"/>
</dbReference>
<gene>
    <name evidence="2" type="ORF">MA03_03115</name>
</gene>
<dbReference type="Pfam" id="PF01593">
    <property type="entry name" value="Amino_oxidase"/>
    <property type="match status" value="1"/>
</dbReference>
<dbReference type="PANTHER" id="PTHR21197:SF0">
    <property type="entry name" value="UDP-GALACTOPYRANOSE MUTASE"/>
    <property type="match status" value="1"/>
</dbReference>
<dbReference type="InterPro" id="IPR036188">
    <property type="entry name" value="FAD/NAD-bd_sf"/>
</dbReference>
<proteinExistence type="predicted"/>
<dbReference type="GO" id="GO:0005829">
    <property type="term" value="C:cytosol"/>
    <property type="evidence" value="ECO:0007669"/>
    <property type="project" value="TreeGrafter"/>
</dbReference>
<dbReference type="PATRIC" id="fig|1550241.5.peg.660"/>
<dbReference type="InterPro" id="IPR002937">
    <property type="entry name" value="Amino_oxidase"/>
</dbReference>
<dbReference type="GeneID" id="25401188"/>
<dbReference type="AlphaFoldDB" id="A0A0F7FH03"/>
<evidence type="ECO:0000313" key="2">
    <source>
        <dbReference type="EMBL" id="AKG38470.1"/>
    </source>
</evidence>
<feature type="domain" description="Amine oxidase" evidence="1">
    <location>
        <begin position="27"/>
        <end position="366"/>
    </location>
</feature>
<reference evidence="2 3" key="1">
    <citation type="journal article" date="2015" name="Stand. Genomic Sci.">
        <title>Complete genome sequence of and proposal of Thermofilum uzonense sp. nov. a novel hyperthermophilic crenarchaeon and emended description of the genus Thermofilum.</title>
        <authorList>
            <person name="Toshchakov S.V."/>
            <person name="Korzhenkov A.A."/>
            <person name="Samarov N.I."/>
            <person name="Mazunin I.O."/>
            <person name="Mozhey O.I."/>
            <person name="Shmyr I.S."/>
            <person name="Derbikova K.S."/>
            <person name="Taranov E.A."/>
            <person name="Dominova I.N."/>
            <person name="Bonch-Osmolovskaya E.A."/>
            <person name="Patrushev M.V."/>
            <person name="Podosokorskaya O.A."/>
            <person name="Kublanov I.V."/>
        </authorList>
    </citation>
    <scope>NUCLEOTIDE SEQUENCE [LARGE SCALE GENOMIC DNA]</scope>
    <source>
        <strain evidence="2 3">1807-2</strain>
    </source>
</reference>
<dbReference type="HOGENOM" id="CLU_026719_2_1_2"/>
<organism evidence="2 3">
    <name type="scientific">Infirmifilum uzonense</name>
    <dbReference type="NCBI Taxonomy" id="1550241"/>
    <lineage>
        <taxon>Archaea</taxon>
        <taxon>Thermoproteota</taxon>
        <taxon>Thermoprotei</taxon>
        <taxon>Thermofilales</taxon>
        <taxon>Thermofilaceae</taxon>
        <taxon>Infirmifilum</taxon>
    </lineage>
</organism>
<dbReference type="EMBL" id="CP009961">
    <property type="protein sequence ID" value="AKG38470.1"/>
    <property type="molecule type" value="Genomic_DNA"/>
</dbReference>
<dbReference type="GO" id="GO:0016491">
    <property type="term" value="F:oxidoreductase activity"/>
    <property type="evidence" value="ECO:0007669"/>
    <property type="project" value="InterPro"/>
</dbReference>
<name>A0A0F7FH03_9CREN</name>
<dbReference type="STRING" id="1550241.MA03_03115"/>
<dbReference type="GO" id="GO:0008767">
    <property type="term" value="F:UDP-galactopyranose mutase activity"/>
    <property type="evidence" value="ECO:0007669"/>
    <property type="project" value="TreeGrafter"/>
</dbReference>
<protein>
    <recommendedName>
        <fullName evidence="1">Amine oxidase domain-containing protein</fullName>
    </recommendedName>
</protein>
<evidence type="ECO:0000313" key="3">
    <source>
        <dbReference type="Proteomes" id="UP000067434"/>
    </source>
</evidence>
<dbReference type="PANTHER" id="PTHR21197">
    <property type="entry name" value="UDP-GALACTOPYRANOSE MUTASE"/>
    <property type="match status" value="1"/>
</dbReference>
<dbReference type="Proteomes" id="UP000067434">
    <property type="component" value="Chromosome"/>
</dbReference>
<dbReference type="KEGG" id="thf:MA03_03115"/>